<dbReference type="GeneID" id="105436725"/>
<feature type="compositionally biased region" description="Basic and acidic residues" evidence="7">
    <location>
        <begin position="1863"/>
        <end position="1877"/>
    </location>
</feature>
<dbReference type="Gene3D" id="3.30.530.20">
    <property type="match status" value="1"/>
</dbReference>
<dbReference type="GO" id="GO:0005874">
    <property type="term" value="C:microtubule"/>
    <property type="evidence" value="ECO:0000318"/>
    <property type="project" value="GO_Central"/>
</dbReference>
<evidence type="ECO:0000256" key="3">
    <source>
        <dbReference type="ARBA" id="ARBA00023054"/>
    </source>
</evidence>
<feature type="region of interest" description="Disordered" evidence="7">
    <location>
        <begin position="3242"/>
        <end position="3266"/>
    </location>
</feature>
<feature type="region of interest" description="Disordered" evidence="7">
    <location>
        <begin position="2593"/>
        <end position="2704"/>
    </location>
</feature>
<feature type="region of interest" description="Disordered" evidence="7">
    <location>
        <begin position="1768"/>
        <end position="1797"/>
    </location>
</feature>
<evidence type="ECO:0000256" key="4">
    <source>
        <dbReference type="ARBA" id="ARBA00023175"/>
    </source>
</evidence>
<feature type="compositionally biased region" description="Basic and acidic residues" evidence="7">
    <location>
        <begin position="2662"/>
        <end position="2692"/>
    </location>
</feature>
<keyword evidence="1 5" id="KW-0547">Nucleotide-binding</keyword>
<feature type="compositionally biased region" description="Basic and acidic residues" evidence="7">
    <location>
        <begin position="1384"/>
        <end position="1396"/>
    </location>
</feature>
<evidence type="ECO:0000259" key="8">
    <source>
        <dbReference type="PROSITE" id="PS50067"/>
    </source>
</evidence>
<feature type="region of interest" description="Disordered" evidence="7">
    <location>
        <begin position="5687"/>
        <end position="5706"/>
    </location>
</feature>
<feature type="compositionally biased region" description="Basic and acidic residues" evidence="7">
    <location>
        <begin position="1112"/>
        <end position="1153"/>
    </location>
</feature>
<feature type="compositionally biased region" description="Basic residues" evidence="7">
    <location>
        <begin position="1311"/>
        <end position="1321"/>
    </location>
</feature>
<feature type="region of interest" description="Disordered" evidence="7">
    <location>
        <begin position="5255"/>
        <end position="5294"/>
    </location>
</feature>
<feature type="region of interest" description="Disordered" evidence="7">
    <location>
        <begin position="1501"/>
        <end position="1520"/>
    </location>
</feature>
<dbReference type="SUPFAM" id="SSF52540">
    <property type="entry name" value="P-loop containing nucleoside triphosphate hydrolases"/>
    <property type="match status" value="1"/>
</dbReference>
<evidence type="ECO:0000259" key="9">
    <source>
        <dbReference type="PROSITE" id="PS50848"/>
    </source>
</evidence>
<dbReference type="PANTHER" id="PTHR47117:SF6">
    <property type="entry name" value="KINESIN-LIKE PROTEIN KIF16B"/>
    <property type="match status" value="1"/>
</dbReference>
<evidence type="ECO:0000256" key="1">
    <source>
        <dbReference type="ARBA" id="ARBA00022741"/>
    </source>
</evidence>
<evidence type="ECO:0000313" key="11">
    <source>
        <dbReference type="Proteomes" id="UP000007110"/>
    </source>
</evidence>
<feature type="compositionally biased region" description="Polar residues" evidence="7">
    <location>
        <begin position="1726"/>
        <end position="1735"/>
    </location>
</feature>
<feature type="compositionally biased region" description="Polar residues" evidence="7">
    <location>
        <begin position="891"/>
        <end position="903"/>
    </location>
</feature>
<feature type="compositionally biased region" description="Acidic residues" evidence="7">
    <location>
        <begin position="1566"/>
        <end position="1577"/>
    </location>
</feature>
<feature type="compositionally biased region" description="Basic and acidic residues" evidence="7">
    <location>
        <begin position="1769"/>
        <end position="1780"/>
    </location>
</feature>
<feature type="compositionally biased region" description="Basic and acidic residues" evidence="7">
    <location>
        <begin position="5283"/>
        <end position="5293"/>
    </location>
</feature>
<feature type="region of interest" description="Disordered" evidence="7">
    <location>
        <begin position="4157"/>
        <end position="4215"/>
    </location>
</feature>
<dbReference type="GO" id="GO:0005524">
    <property type="term" value="F:ATP binding"/>
    <property type="evidence" value="ECO:0007669"/>
    <property type="project" value="UniProtKB-UniRule"/>
</dbReference>
<feature type="compositionally biased region" description="Basic and acidic residues" evidence="7">
    <location>
        <begin position="5616"/>
        <end position="5633"/>
    </location>
</feature>
<feature type="region of interest" description="Disordered" evidence="7">
    <location>
        <begin position="1382"/>
        <end position="1433"/>
    </location>
</feature>
<feature type="region of interest" description="Disordered" evidence="7">
    <location>
        <begin position="4959"/>
        <end position="4979"/>
    </location>
</feature>
<feature type="compositionally biased region" description="Acidic residues" evidence="7">
    <location>
        <begin position="1900"/>
        <end position="1914"/>
    </location>
</feature>
<dbReference type="InterPro" id="IPR008984">
    <property type="entry name" value="SMAD_FHA_dom_sf"/>
</dbReference>
<keyword evidence="4 5" id="KW-0505">Motor protein</keyword>
<feature type="region of interest" description="Disordered" evidence="7">
    <location>
        <begin position="2886"/>
        <end position="2912"/>
    </location>
</feature>
<feature type="compositionally biased region" description="Polar residues" evidence="7">
    <location>
        <begin position="5185"/>
        <end position="5197"/>
    </location>
</feature>
<dbReference type="InParanoid" id="A0A7M7PTU7"/>
<feature type="region of interest" description="Disordered" evidence="7">
    <location>
        <begin position="3913"/>
        <end position="3952"/>
    </location>
</feature>
<feature type="region of interest" description="Disordered" evidence="7">
    <location>
        <begin position="5607"/>
        <end position="5679"/>
    </location>
</feature>
<dbReference type="Pfam" id="PF00225">
    <property type="entry name" value="Kinesin"/>
    <property type="match status" value="1"/>
</dbReference>
<feature type="compositionally biased region" description="Basic and acidic residues" evidence="7">
    <location>
        <begin position="2052"/>
        <end position="2072"/>
    </location>
</feature>
<dbReference type="PROSITE" id="PS50067">
    <property type="entry name" value="KINESIN_MOTOR_2"/>
    <property type="match status" value="1"/>
</dbReference>
<keyword evidence="2 5" id="KW-0067">ATP-binding</keyword>
<dbReference type="InterPro" id="IPR019821">
    <property type="entry name" value="Kinesin_motor_CS"/>
</dbReference>
<feature type="compositionally biased region" description="Basic and acidic residues" evidence="7">
    <location>
        <begin position="960"/>
        <end position="971"/>
    </location>
</feature>
<reference evidence="11" key="1">
    <citation type="submission" date="2015-02" db="EMBL/GenBank/DDBJ databases">
        <title>Genome sequencing for Strongylocentrotus purpuratus.</title>
        <authorList>
            <person name="Murali S."/>
            <person name="Liu Y."/>
            <person name="Vee V."/>
            <person name="English A."/>
            <person name="Wang M."/>
            <person name="Skinner E."/>
            <person name="Han Y."/>
            <person name="Muzny D.M."/>
            <person name="Worley K.C."/>
            <person name="Gibbs R.A."/>
        </authorList>
    </citation>
    <scope>NUCLEOTIDE SEQUENCE</scope>
</reference>
<feature type="region of interest" description="Disordered" evidence="7">
    <location>
        <begin position="5776"/>
        <end position="5850"/>
    </location>
</feature>
<dbReference type="CDD" id="cd22708">
    <property type="entry name" value="FHA_KIF16"/>
    <property type="match status" value="1"/>
</dbReference>
<dbReference type="InterPro" id="IPR023393">
    <property type="entry name" value="START-like_dom_sf"/>
</dbReference>
<feature type="region of interest" description="Disordered" evidence="7">
    <location>
        <begin position="2021"/>
        <end position="2072"/>
    </location>
</feature>
<feature type="compositionally biased region" description="Basic and acidic residues" evidence="7">
    <location>
        <begin position="2034"/>
        <end position="2044"/>
    </location>
</feature>
<feature type="region of interest" description="Disordered" evidence="7">
    <location>
        <begin position="1635"/>
        <end position="1747"/>
    </location>
</feature>
<feature type="compositionally biased region" description="Basic and acidic residues" evidence="7">
    <location>
        <begin position="4547"/>
        <end position="4568"/>
    </location>
</feature>
<feature type="compositionally biased region" description="Low complexity" evidence="7">
    <location>
        <begin position="4851"/>
        <end position="4883"/>
    </location>
</feature>
<feature type="compositionally biased region" description="Polar residues" evidence="7">
    <location>
        <begin position="912"/>
        <end position="926"/>
    </location>
</feature>
<proteinExistence type="inferred from homology"/>
<dbReference type="InterPro" id="IPR000253">
    <property type="entry name" value="FHA_dom"/>
</dbReference>
<dbReference type="SUPFAM" id="SSF55961">
    <property type="entry name" value="Bet v1-like"/>
    <property type="match status" value="1"/>
</dbReference>
<feature type="compositionally biased region" description="Low complexity" evidence="7">
    <location>
        <begin position="1057"/>
        <end position="1085"/>
    </location>
</feature>
<dbReference type="PANTHER" id="PTHR47117">
    <property type="entry name" value="STAR-RELATED LIPID TRANSFER PROTEIN 9"/>
    <property type="match status" value="1"/>
</dbReference>
<feature type="compositionally biased region" description="Basic and acidic residues" evidence="7">
    <location>
        <begin position="5776"/>
        <end position="5791"/>
    </location>
</feature>
<dbReference type="GO" id="GO:0047496">
    <property type="term" value="P:vesicle transport along microtubule"/>
    <property type="evidence" value="ECO:0000318"/>
    <property type="project" value="GO_Central"/>
</dbReference>
<feature type="region of interest" description="Disordered" evidence="7">
    <location>
        <begin position="3467"/>
        <end position="3487"/>
    </location>
</feature>
<dbReference type="Pfam" id="PF00498">
    <property type="entry name" value="FHA"/>
    <property type="match status" value="1"/>
</dbReference>
<feature type="region of interest" description="Disordered" evidence="7">
    <location>
        <begin position="5064"/>
        <end position="5233"/>
    </location>
</feature>
<feature type="compositionally biased region" description="Polar residues" evidence="7">
    <location>
        <begin position="5141"/>
        <end position="5160"/>
    </location>
</feature>
<dbReference type="InterPro" id="IPR002913">
    <property type="entry name" value="START_lipid-bd_dom"/>
</dbReference>
<feature type="compositionally biased region" description="Polar residues" evidence="7">
    <location>
        <begin position="3242"/>
        <end position="3252"/>
    </location>
</feature>
<feature type="compositionally biased region" description="Basic and acidic residues" evidence="7">
    <location>
        <begin position="2335"/>
        <end position="2345"/>
    </location>
</feature>
<dbReference type="RefSeq" id="XP_030855198.1">
    <property type="nucleotide sequence ID" value="XM_030999338.1"/>
</dbReference>
<dbReference type="InterPro" id="IPR036961">
    <property type="entry name" value="Kinesin_motor_dom_sf"/>
</dbReference>
<feature type="region of interest" description="Disordered" evidence="7">
    <location>
        <begin position="3362"/>
        <end position="3423"/>
    </location>
</feature>
<feature type="compositionally biased region" description="Acidic residues" evidence="7">
    <location>
        <begin position="3151"/>
        <end position="3163"/>
    </location>
</feature>
<feature type="compositionally biased region" description="Low complexity" evidence="7">
    <location>
        <begin position="2023"/>
        <end position="2033"/>
    </location>
</feature>
<dbReference type="GO" id="GO:0005871">
    <property type="term" value="C:kinesin complex"/>
    <property type="evidence" value="ECO:0000318"/>
    <property type="project" value="GO_Central"/>
</dbReference>
<feature type="region of interest" description="Disordered" evidence="7">
    <location>
        <begin position="3151"/>
        <end position="3180"/>
    </location>
</feature>
<feature type="compositionally biased region" description="Polar residues" evidence="7">
    <location>
        <begin position="1534"/>
        <end position="1543"/>
    </location>
</feature>
<feature type="compositionally biased region" description="Acidic residues" evidence="7">
    <location>
        <begin position="5161"/>
        <end position="5180"/>
    </location>
</feature>
<feature type="region of interest" description="Disordered" evidence="7">
    <location>
        <begin position="5501"/>
        <end position="5554"/>
    </location>
</feature>
<organism evidence="10 11">
    <name type="scientific">Strongylocentrotus purpuratus</name>
    <name type="common">Purple sea urchin</name>
    <dbReference type="NCBI Taxonomy" id="7668"/>
    <lineage>
        <taxon>Eukaryota</taxon>
        <taxon>Metazoa</taxon>
        <taxon>Echinodermata</taxon>
        <taxon>Eleutherozoa</taxon>
        <taxon>Echinozoa</taxon>
        <taxon>Echinoidea</taxon>
        <taxon>Euechinoidea</taxon>
        <taxon>Echinacea</taxon>
        <taxon>Camarodonta</taxon>
        <taxon>Echinidea</taxon>
        <taxon>Strongylocentrotidae</taxon>
        <taxon>Strongylocentrotus</taxon>
    </lineage>
</organism>
<feature type="region of interest" description="Disordered" evidence="7">
    <location>
        <begin position="4501"/>
        <end position="4523"/>
    </location>
</feature>
<feature type="compositionally biased region" description="Pro residues" evidence="7">
    <location>
        <begin position="5726"/>
        <end position="5735"/>
    </location>
</feature>
<evidence type="ECO:0000313" key="10">
    <source>
        <dbReference type="EnsemblMetazoa" id="XP_030855198"/>
    </source>
</evidence>
<dbReference type="Proteomes" id="UP000007110">
    <property type="component" value="Unassembled WGS sequence"/>
</dbReference>
<feature type="compositionally biased region" description="Polar residues" evidence="7">
    <location>
        <begin position="5959"/>
        <end position="5984"/>
    </location>
</feature>
<feature type="compositionally biased region" description="Basic and acidic residues" evidence="7">
    <location>
        <begin position="2221"/>
        <end position="2242"/>
    </location>
</feature>
<feature type="compositionally biased region" description="Basic and acidic residues" evidence="7">
    <location>
        <begin position="4001"/>
        <end position="4026"/>
    </location>
</feature>
<feature type="compositionally biased region" description="Polar residues" evidence="7">
    <location>
        <begin position="5394"/>
        <end position="5406"/>
    </location>
</feature>
<dbReference type="FunFam" id="2.60.200.20:FF:000005">
    <property type="entry name" value="Kinesin family member 16B"/>
    <property type="match status" value="1"/>
</dbReference>
<feature type="compositionally biased region" description="Polar residues" evidence="7">
    <location>
        <begin position="1270"/>
        <end position="1286"/>
    </location>
</feature>
<dbReference type="PROSITE" id="PS50848">
    <property type="entry name" value="START"/>
    <property type="match status" value="1"/>
</dbReference>
<name>A0A7M7PTU7_STRPU</name>
<feature type="compositionally biased region" description="Polar residues" evidence="7">
    <location>
        <begin position="1636"/>
        <end position="1646"/>
    </location>
</feature>
<dbReference type="Gene3D" id="2.60.200.20">
    <property type="match status" value="1"/>
</dbReference>
<feature type="compositionally biased region" description="Basic and acidic residues" evidence="7">
    <location>
        <begin position="978"/>
        <end position="989"/>
    </location>
</feature>
<feature type="binding site" evidence="5">
    <location>
        <begin position="103"/>
        <end position="110"/>
    </location>
    <ligand>
        <name>ATP</name>
        <dbReference type="ChEBI" id="CHEBI:30616"/>
    </ligand>
</feature>
<evidence type="ECO:0008006" key="12">
    <source>
        <dbReference type="Google" id="ProtNLM"/>
    </source>
</evidence>
<feature type="region of interest" description="Disordered" evidence="7">
    <location>
        <begin position="4850"/>
        <end position="4892"/>
    </location>
</feature>
<keyword evidence="11" id="KW-1185">Reference proteome</keyword>
<feature type="region of interest" description="Disordered" evidence="7">
    <location>
        <begin position="3997"/>
        <end position="4026"/>
    </location>
</feature>
<feature type="compositionally biased region" description="Basic and acidic residues" evidence="7">
    <location>
        <begin position="1824"/>
        <end position="1851"/>
    </location>
</feature>
<feature type="region of interest" description="Disordered" evidence="7">
    <location>
        <begin position="2510"/>
        <end position="2552"/>
    </location>
</feature>
<feature type="region of interest" description="Disordered" evidence="7">
    <location>
        <begin position="2335"/>
        <end position="2484"/>
    </location>
</feature>
<keyword evidence="3 6" id="KW-0175">Coiled coil</keyword>
<feature type="compositionally biased region" description="Basic and acidic residues" evidence="7">
    <location>
        <begin position="2115"/>
        <end position="2137"/>
    </location>
</feature>
<feature type="compositionally biased region" description="Polar residues" evidence="7">
    <location>
        <begin position="3378"/>
        <end position="3387"/>
    </location>
</feature>
<feature type="region of interest" description="Disordered" evidence="7">
    <location>
        <begin position="2201"/>
        <end position="2321"/>
    </location>
</feature>
<feature type="region of interest" description="Disordered" evidence="7">
    <location>
        <begin position="1811"/>
        <end position="1989"/>
    </location>
</feature>
<feature type="compositionally biased region" description="Basic and acidic residues" evidence="7">
    <location>
        <begin position="2440"/>
        <end position="2462"/>
    </location>
</feature>
<feature type="compositionally biased region" description="Polar residues" evidence="7">
    <location>
        <begin position="1158"/>
        <end position="1171"/>
    </location>
</feature>
<dbReference type="PRINTS" id="PR00380">
    <property type="entry name" value="KINESINHEAVY"/>
</dbReference>
<feature type="compositionally biased region" description="Basic and acidic residues" evidence="7">
    <location>
        <begin position="1695"/>
        <end position="1725"/>
    </location>
</feature>
<feature type="region of interest" description="Disordered" evidence="7">
    <location>
        <begin position="1525"/>
        <end position="1583"/>
    </location>
</feature>
<dbReference type="GO" id="GO:0008289">
    <property type="term" value="F:lipid binding"/>
    <property type="evidence" value="ECO:0007669"/>
    <property type="project" value="InterPro"/>
</dbReference>
<feature type="domain" description="Kinesin motor" evidence="8">
    <location>
        <begin position="3"/>
        <end position="393"/>
    </location>
</feature>
<dbReference type="PROSITE" id="PS00411">
    <property type="entry name" value="KINESIN_MOTOR_1"/>
    <property type="match status" value="1"/>
</dbReference>
<sequence length="6286" mass="693919">MANVKVAVRVRPICKREEDAKATVVVNEYQENVLGVANPKIEGIEGSSDHRDRIKHFSFDYCYFSLDKTAPNYASQQTIFSDLGSEILDSSFDGYNVCLFAYGQTGSGKTHTMMGGDEAEQGVIPRLCESLLERVSSYEEDVTFKVEVSFLEIYNERVRDLLAPPNKAKYSLKVREHPKDGPYVQDLSHHLVSDYEQVLSLMHDGNLQRTTAATHMHELSSRSHAIFTITFIQAKMSHGMPSEIVSKINLVDLAGSERASINSSKDRLQEGANINKSLVTLGNCIQALGPQTDLSKSLPETWLTARQKKRAAASSLTAASMESLSMSEDWDALSGPRRRTNYVPYRNSILTWLLKDSLGGNSKTIMIATISPASIHYNETMSTLRYARRAKHIINQPIVNEDRNVRLIRELRDEIDRLRMLLNSASLASSQASLIQDQNICRMLQENEQRVDQLTEAWVEKWSNAARIMQECNVGIRKESVGVIVESELPHLIGMDDDLLSTGIILYHLKEGRTKIGRANSDIHQDIVLYGPDVEDEHAVIINADGHVILTPLRNSKCAVNGINVHRPIEITQGAVILLGSTNMFRFNHPAEAVKLRERRASNIPGRGLRRKSITLHVPNTGDALSAEFGKRISLSMSLDGSWSAEPESNLKKTPMRSSFSDLSSDISPIMMFNPGLELERVHRLEAEKLEDTRKQLAELEARRAEAEAASKEQESMMKRSLCEHQDRIREQKELIERLKMEHQGAMALAQEELTMMKGKINSQKEMGKHKLEGELTQLKEVPSYHSDLCTIPSVVADVCSDTRDLSGLDIAKKRVALMELLQKQSQRKALAALERRQATLEVQERTAQLILKHEEQKLQDFETDPRLLEGEFGSEQSPEKELGDRDIENTVDSSTENVSTELPASGRVSPVGNSDPETMHHNNVPSPKKETKRIQKQENKVKTMDQKKDQTNSSKKNSRKTDARPTRKVELGPSKTKPREEQIKRESDGLSASPSRSPSPPKSSRSSSPSKSSRSNSPTKSLRSDSPTKSSRSNSPTKSLRSDSPTKSSRSASPTKSVRSESPTKSSRSSSPASTSSRQSRQTSGNVFSRLYPQQETKFNFLRKKSPPRYGEYDPHRERDRDSPHLIRRELSPVEHDPIKLKDKKREHVQDHKHVRTSSVPSSNLPDRTKQNLHSRSRSASPCVNNPVKPATRPKKSPVSQSSQETEKAVRRTKVKSKDTASAPLDRTQTDPGNEKQNNKCQTKTKQAQRTSPSESTHSSPTKRKLNKPENTSNAKTPKGSSASPRSRPIIGKAVDRSPSPRKKSEQTPSHRKTVKRPLSRSRNDKDGENTNSPSPRRKFARTPVVKPKNWPSIENLPKSTPKSEAFYVPLTSEQLRLALQKHASEQDSGPHLEGADLGASGCEQHWSPSRKRSIGKQPQQTQTDPIQASIGGEIFGLEMDGVNNLENEEDHYSSSESLVDSLEEDLKHDQEVELEYDDGPRVVDMTSADEDEFWAIPVSSEDILTASSDAGEDDDEDDIALNLDVHDRKQSSDTLESLNSNDELEADDPCHTTMVEVENTEAFGNEEEGNADPEVDSCSRLPSNKERLVSDDSIGSAQFPDAPVVCDHEEAKPCGDNISCDMEHAEDEQVPLGMQTQDDMNEQASILDKSELDENQDRPTETHLPDKDMVSLEPSHLNVKFEQETVGPTDQEAEAREKDKDEQVSEGEHVETEKETLHGDINDRNATLPQGPQINEIHSMPDLPHECDTEISKLLHEDDSCVVPEGYEQKFTEEDPPHEIANMNDQESPRDLHSVGVLSVAELPDEYIVSDSADPDVTSDSHLVRPADAEIEACEEHGDNKMAEIKLENAEQYPDIDMDDTEQHVSGDLRDKDLSSESSHSGATSDDDLDGPSRATETAEEEDNDDNLENLEENLLKTREEDIQMNDLTDDLNQEPHINEIQSSTDLLDKEPISSDPLHSDGTCENETHGQTGEIEASDNDGIDDPERLKVTVDDFQIGNSDGSDPLLQEALLESPSATYLSLEPASSSDSSHPEVSCEKKVQRPTVKFEMGRTDESGMVPEGKEQRDMECVPQVDICERDDIPQEPHSYKIQSETDNLSGDTPSPASSHPDVTCDRELDGPSESDIKVLQKDGGDGVPGRNGLQTTENDHLIDIKDISDQLLQEEPHMNGICSMSDLPDEYVPPESFSPGMMDFTCDKQTDEKSSNAHSIGFIGKSDNIPDSKTDEELPKSDNYLDEHPGLSNLGALPESHPGVSTPEQFASSDLEPSSVCDDGLCTSLNVKGEEHSDERLIPIRPVESPENEIDTEANGNVYGDINDQPQVKGVCIEENLRDDTVSTEKETAQSAVTMPTTPCPFENDNELIPDIAGQVPNDSDELDVNTCMSENDAEDSQQSDTGEHPEATTISSDPLHSDVTCENEADGQTGEMEASDNDGIDDPERLKVTKDDFQMGTSDARDPLLQDAEDSQQSDMDDHPEATTIVDSLSIRTVCIDDASPEEDIDELVQDGDPILPKSVVPDNSTASQNPEVNNGTTLLRKQDQDEVNGDEQLPVPLIVVQNDADEVSTVSCTVMANQLSQLQRPMVVNLTKIEQDSSDSDEVSSDQLSDDQSEYSEEEIEISQESPLDEECLSHEDVPSSNASNGTDFPENKDQQRPVGNIKDTKEMIPEQDRIPSDAGPHDKLKEHGKEDLSSATTDIPKMKSLPDQSFNQNIFLEANKPLHSDNGVLVMPLADDTTMDGTNKKAIKQSLPQDIDHPTIQSMTDSEGQKIVNGPSDTNNLPNIDKSPTNQHLHRLPVLHGNGESKGISNNHNFRITRASPVPFSDEEMESMESPSSCSSTSAAEYLFDEEQTLSDFLEDVDEVDDEEAAMSDDMSALRNSEVNGEIIEGSQDNGTDDSFGESETGSGIPEAIRKGTVPSVQASLPPNVYKSIFNADSPRKQNILTNSVADSTLPDESALYQSAIDTSLYQTAVESPSAFSNKNEIIPLKKTWDKDQIVLCSTPTGTPKGTPVTKSSENLDKKDYGSPVVDQHGGSPTEHKCRVPPQLGASPSSIMARKMPVSTDITRDLHGYVDTRDASTKNEDAPPADRSVCIGDISTDTKPAPTNFYPDVTGHKEDDGNGEEMRGLYYSPRDLPEQSYILHTLETIQEEDSMSEDSESEDTCSTLHSKSPQDSRETSPNIEHMLASSPEDFHHDIPQEVLPTSLNHEKMTFITKVPLDEEISLTQPSEVLKNAEQQAVSEGDLNSQTMEKQTEPDNGILGRNDMKTSTVMSQEGLNSAENSLYNDHLISTASKPHLKEEHQLLSEDSTSIKQENVPTYVDDAGQQDDIVLAATESETSAHQPETSPMHKMAHNDNEVISTTIPPTSERTVKNHTPKNTMTMQESTADDVKSIDKMDDSDSNKEETSEELPKENATSKRKDVFSRLYPKNAPKFDFKRKSAASVIPNERFLGNVSPKIIKKDLKARKSEMSETETDDGISDKNLNEKNIGGELPPMSNSLTDNCEKTSEAGHQMDDMSGMIEVRDNDPAVSSNEDYIPKAILKSEPEMHVDSSSKDHLDDITADVGATNEVDFHGDDGSTNNDTHTLSRDKYTDAHGSQAVENLKPFLGKDYAIASAKLTMFMKMFGLSVESTDSSEGSDSLRMHKDKGLVDRIVGDGVGYDPDTYQCDDSLTNTLSGSPGSVGHKGGETILEDEECENETWTGSDVAVDGDSSVRDLRSRSTTASDIELVSVGDDTVTDSTSAMSLPDIEVDQDLETSLTHPTHLPRMQPEPCITRSMQLAYPREDIALTLSKLNIDAPKASTLTLKEDSTINEPTGFSSSEMGKNHTVNDVHEVLKVDVDGETKPMKSCADMDQNHNIDSLQELKEDVGALASPYGIDEYRLPLSSSMANNKVPVQIQESAMSPFKVPEVKHSDMSPVGTVGVDDAGQSRSVDKHDPSPAEDEGQDLSLEVTRPSSIPHLTPRVTEVIHSSKVQLEENMVSSTQRLKELFVEGDESPIERDSDIHEESIPSTEGHDEAKEREKELPLKYAGVYDSPITYTNDSDNCKPLKRHVSEKITVDIVHLPSQVSLPLLFEKVEENDSNLENTLKGKYESQVEQPHGQSPTHNQHKVEQPICDEDKAMAEQDIPKYQVSENCIRNPVHLPENSLPAMLSKLGESEGPLSHETKRENTCRHEQNYRMDTDPAPSPNKEQLPQGTLGENHNQPDPKEPVLDISTQYNGNADHDQNRLEEPRCVRNKAITTKDLPIVHVSETCTKHPIHLPEQSVPAMLSRIMESEGLLSQQSSEIESMRKDVLRPEQKDKKCVDPQPSISVEAAQQRIQLVHPNRPKPNAAVVDNTQSNRHAHDPVAQKVQPMKVNLKKDQGMNTDDQSILDNNESAHHVTTKKVSSASSDTIDDLRQPGSDIRTQEPHAEQQMHFKINVHEEPILVKVAYPSNDEPVKWHLFTTDSSNDSTLLQSSKDSVVMVTPALDKSTQCQPMDMAKGHSDDNLDLLVPRGTEDRSTSPEEFPDSMHSFKPITPSPRLVIAAGQMERTSTQIEDLNRDSMTKDTVDSDWNGKKHEHPSSKINQSTLLPIETEGTVPKANLHKEAQSDPPLTTSSLQVPPLHAVDGVSPAYSPVLSSRSTDDELAQIFAGARERAPVKHMFTNTSPEIPAAQRSIVNTSTTTDDIINDISNEPVQDVEEIPTTVCAQTSPFEILTEQRSVLDASTATDDSLKLISNNPEKDIDRAYEQTFPCEGPATNASVQTSPCKELDSFKDSERSYQSSATETVVLTQPDVPGSAVDSGVADFVAHGDGNIVQQPTHEECLSENRSVGTSPIVQLDLPQAEHFSSLNIKTSTPSITSFNEQESQANLSSQSNNQECQTDLSPSGLSSPSSTEDSDSGPWRRASEVLDELSENMDTEELELFAVLMHKRRLSEQTVDRVKGLAAKLRKRNQSDELVLLNPDVGSIERLSSNPPSATNAAEEFSSPYGNSPNVIGSELSSPRIPELEDTEKYPDENKYALTLSPLALSETGTREFDFGVNEIDFPAKYNQPLRNHEEELDTAKDLQTLSPVDDEFLTLPGQKGSMSPPMVPALEQIPSPRSGLPFDRKPAPPTKTQSEGPIPITESPATYSKVPLSHVMDTSSRNDWHSMPLQSTWDEPLNRNNNNSSTDYSEDDIGSEEVAADNLNDDPDSIRSRQSPRATLSKFSDVSFDSELDFPVGANDQEDGSRLDKKDVKNQSVHASTHSLDSVLFADSAEPELLALQGDTDDSNANSGSLPVDFNHSTGFVGEDQGEGKDDPKEMENQLNEAESFRIHVPQISPAKLDWILAESEIEPEINYLPLSKHPEKDKIPLPGFKHQSTESPIVIAKQPSDVLMQKPEGKVHPQVAEVEAYPVKFAMDNEQKGTVPSSSLTGPSARSRHAPGYINQIPGSSGQDPGMALPLAGNRHGNLERTGSSLGESSGIYSLASELPHLHQVKTPSGSMDSLINAASTDEERDMQQLQSEYERLLQRRNSSRLDPVDVSRPMNVQQSNSLKGSGNDNKNAQPRSNGIMNGYSSGDSASGSEIDSFVCGHYSQSMDRRDISIELLEAQVMHGIGETDALLRFLDDDLPLEHWTNRKSQTKPKHGEAEHGQPSADKKEITHNPNNTSYKSPGYPLRRSPRSSLRKSPSGPQSSRSSPSPVTPPPLQRVVTPLLRTSPREQSPSPKGHFKPSEHLKFLKRVRENVVKATSNPTSPTPSTPSPRPQLYSVYPSETPLENHRSSSTFSPEKNDMELFLNELREARRMSQSEISKAEEELHPSRRRYSNGDDSVFADAMSGNHACGGDARKHHPASAAQKDGDCSVKQRPQRSDEDLIDQEIASMRAAAAVILPTSATPSAGISPCREGNQSDEEPSEESPSKPYYYEMYDLPSRAEPPSGNDSQSRPRSLFGYSLYKDPPRSHDALTKTYPPTTAPLQGDDSKREVTPLHQSGSVQLQKYTPLKSTGSSRSLSAPPNRRPTPQPSGVYLSTPQHRGVARPHEGGSIGSYRGSPGSQVKISPVKSSLRKRRPHGGKPFQELPTVRESKLVWSRPECHLVAETALQTLVSEMAPCETSFDPSKSQQPDEEGGWRFEGRERDILLLCKTHSPTSPINSYIGIGIIKAPARTVFNYVKNPVCRQIYDPMLKEVKVKKDFGGDLQVVYMVFKTDQCLLQHPRDCLCVIKTLEMDDRFLVVAVSIKHPRIPPKKKTLRAEVLLAGYSIQPLQTESGMEHCRVTHLSQVNLQGDLQPKLINALSSRLPLCVADLRNIIQIGDA</sequence>
<feature type="region of interest" description="Disordered" evidence="7">
    <location>
        <begin position="4547"/>
        <end position="4570"/>
    </location>
</feature>
<feature type="compositionally biased region" description="Polar residues" evidence="7">
    <location>
        <begin position="1026"/>
        <end position="1056"/>
    </location>
</feature>
<feature type="region of interest" description="Disordered" evidence="7">
    <location>
        <begin position="5394"/>
        <end position="5447"/>
    </location>
</feature>
<evidence type="ECO:0000256" key="2">
    <source>
        <dbReference type="ARBA" id="ARBA00022840"/>
    </source>
</evidence>
<feature type="compositionally biased region" description="Basic and acidic residues" evidence="7">
    <location>
        <begin position="928"/>
        <end position="951"/>
    </location>
</feature>
<feature type="compositionally biased region" description="Polar residues" evidence="7">
    <location>
        <begin position="2259"/>
        <end position="2269"/>
    </location>
</feature>
<dbReference type="GO" id="GO:0008017">
    <property type="term" value="F:microtubule binding"/>
    <property type="evidence" value="ECO:0000318"/>
    <property type="project" value="GO_Central"/>
</dbReference>
<dbReference type="InterPro" id="IPR027417">
    <property type="entry name" value="P-loop_NTPase"/>
</dbReference>
<feature type="compositionally biased region" description="Basic and acidic residues" evidence="7">
    <location>
        <begin position="5216"/>
        <end position="5226"/>
    </location>
</feature>
<accession>A0A7M7PTU7</accession>
<feature type="compositionally biased region" description="Basic and acidic residues" evidence="7">
    <location>
        <begin position="4166"/>
        <end position="4186"/>
    </location>
</feature>
<evidence type="ECO:0000256" key="7">
    <source>
        <dbReference type="SAM" id="MobiDB-lite"/>
    </source>
</evidence>
<feature type="compositionally biased region" description="Basic and acidic residues" evidence="7">
    <location>
        <begin position="3114"/>
        <end position="3127"/>
    </location>
</feature>
<dbReference type="GO" id="GO:0016887">
    <property type="term" value="F:ATP hydrolysis activity"/>
    <property type="evidence" value="ECO:0000318"/>
    <property type="project" value="GO_Central"/>
</dbReference>
<dbReference type="GO" id="GO:0008574">
    <property type="term" value="F:plus-end-directed microtubule motor activity"/>
    <property type="evidence" value="ECO:0000318"/>
    <property type="project" value="GO_Central"/>
</dbReference>
<comment type="similarity">
    <text evidence="5">Belongs to the TRAFAC class myosin-kinesin ATPase superfamily. Kinesin family.</text>
</comment>
<feature type="compositionally biased region" description="Acidic residues" evidence="7">
    <location>
        <begin position="2595"/>
        <end position="2630"/>
    </location>
</feature>
<feature type="compositionally biased region" description="Low complexity" evidence="7">
    <location>
        <begin position="3003"/>
        <end position="3015"/>
    </location>
</feature>
<dbReference type="GO" id="GO:0005737">
    <property type="term" value="C:cytoplasm"/>
    <property type="evidence" value="ECO:0000318"/>
    <property type="project" value="GO_Central"/>
</dbReference>
<feature type="region of interest" description="Disordered" evidence="7">
    <location>
        <begin position="3096"/>
        <end position="3127"/>
    </location>
</feature>
<feature type="region of interest" description="Disordered" evidence="7">
    <location>
        <begin position="2094"/>
        <end position="2148"/>
    </location>
</feature>
<dbReference type="Pfam" id="PF01852">
    <property type="entry name" value="START"/>
    <property type="match status" value="1"/>
</dbReference>
<feature type="compositionally biased region" description="Basic and acidic residues" evidence="7">
    <location>
        <begin position="2285"/>
        <end position="2295"/>
    </location>
</feature>
<feature type="compositionally biased region" description="Low complexity" evidence="7">
    <location>
        <begin position="5657"/>
        <end position="5671"/>
    </location>
</feature>
<feature type="compositionally biased region" description="Polar residues" evidence="7">
    <location>
        <begin position="4193"/>
        <end position="4206"/>
    </location>
</feature>
<feature type="compositionally biased region" description="Basic and acidic residues" evidence="7">
    <location>
        <begin position="5829"/>
        <end position="5844"/>
    </location>
</feature>
<dbReference type="InterPro" id="IPR001752">
    <property type="entry name" value="Kinesin_motor_dom"/>
</dbReference>
<feature type="compositionally biased region" description="Polar residues" evidence="7">
    <location>
        <begin position="2094"/>
        <end position="2110"/>
    </location>
</feature>
<feature type="compositionally biased region" description="Polar residues" evidence="7">
    <location>
        <begin position="4959"/>
        <end position="4968"/>
    </location>
</feature>
<dbReference type="SUPFAM" id="SSF49879">
    <property type="entry name" value="SMAD/FHA domain"/>
    <property type="match status" value="1"/>
</dbReference>
<evidence type="ECO:0000256" key="6">
    <source>
        <dbReference type="SAM" id="Coils"/>
    </source>
</evidence>
<feature type="compositionally biased region" description="Polar residues" evidence="7">
    <location>
        <begin position="2520"/>
        <end position="2538"/>
    </location>
</feature>
<feature type="region of interest" description="Disordered" evidence="7">
    <location>
        <begin position="5864"/>
        <end position="6050"/>
    </location>
</feature>
<feature type="compositionally biased region" description="Basic and acidic residues" evidence="7">
    <location>
        <begin position="1650"/>
        <end position="1672"/>
    </location>
</feature>
<protein>
    <recommendedName>
        <fullName evidence="12">Kinesin-like protein KIF16B</fullName>
    </recommendedName>
</protein>
<dbReference type="SMART" id="SM00129">
    <property type="entry name" value="KISc"/>
    <property type="match status" value="1"/>
</dbReference>
<feature type="compositionally biased region" description="Polar residues" evidence="7">
    <location>
        <begin position="1418"/>
        <end position="1428"/>
    </location>
</feature>
<feature type="region of interest" description="Disordered" evidence="7">
    <location>
        <begin position="5719"/>
        <end position="5762"/>
    </location>
</feature>
<feature type="compositionally biased region" description="Polar residues" evidence="7">
    <location>
        <begin position="5517"/>
        <end position="5554"/>
    </location>
</feature>
<feature type="compositionally biased region" description="Low complexity" evidence="7">
    <location>
        <begin position="1240"/>
        <end position="1261"/>
    </location>
</feature>
<reference evidence="10" key="2">
    <citation type="submission" date="2021-01" db="UniProtKB">
        <authorList>
            <consortium name="EnsemblMetazoa"/>
        </authorList>
    </citation>
    <scope>IDENTIFICATION</scope>
</reference>
<feature type="compositionally biased region" description="Basic and acidic residues" evidence="7">
    <location>
        <begin position="3390"/>
        <end position="3423"/>
    </location>
</feature>
<evidence type="ECO:0000256" key="5">
    <source>
        <dbReference type="PROSITE-ProRule" id="PRU00283"/>
    </source>
</evidence>
<dbReference type="OrthoDB" id="10444156at2759"/>
<dbReference type="KEGG" id="spu:105436725"/>
<feature type="coiled-coil region" evidence="6">
    <location>
        <begin position="683"/>
        <end position="749"/>
    </location>
</feature>
<dbReference type="EnsemblMetazoa" id="XM_030999338">
    <property type="protein sequence ID" value="XP_030855198"/>
    <property type="gene ID" value="LOC105436725"/>
</dbReference>
<feature type="compositionally biased region" description="Basic and acidic residues" evidence="7">
    <location>
        <begin position="878"/>
        <end position="889"/>
    </location>
</feature>
<feature type="domain" description="START" evidence="9">
    <location>
        <begin position="6097"/>
        <end position="6286"/>
    </location>
</feature>
<feature type="compositionally biased region" description="Low complexity" evidence="7">
    <location>
        <begin position="992"/>
        <end position="1022"/>
    </location>
</feature>
<feature type="region of interest" description="Disordered" evidence="7">
    <location>
        <begin position="862"/>
        <end position="1363"/>
    </location>
</feature>
<feature type="region of interest" description="Disordered" evidence="7">
    <location>
        <begin position="3003"/>
        <end position="3053"/>
    </location>
</feature>
<dbReference type="Gene3D" id="3.40.850.10">
    <property type="entry name" value="Kinesin motor domain"/>
    <property type="match status" value="1"/>
</dbReference>